<dbReference type="GO" id="GO:0045053">
    <property type="term" value="P:protein retention in Golgi apparatus"/>
    <property type="evidence" value="ECO:0007669"/>
    <property type="project" value="TreeGrafter"/>
</dbReference>
<dbReference type="InterPro" id="IPR026847">
    <property type="entry name" value="VPS13"/>
</dbReference>
<keyword evidence="1" id="KW-0813">Transport</keyword>
<feature type="domain" description="Chorein N-terminal" evidence="2">
    <location>
        <begin position="1"/>
        <end position="743"/>
    </location>
</feature>
<dbReference type="GO" id="GO:0006623">
    <property type="term" value="P:protein targeting to vacuole"/>
    <property type="evidence" value="ECO:0007669"/>
    <property type="project" value="TreeGrafter"/>
</dbReference>
<accession>A0A914C858</accession>
<organism evidence="3 4">
    <name type="scientific">Acrobeloides nanus</name>
    <dbReference type="NCBI Taxonomy" id="290746"/>
    <lineage>
        <taxon>Eukaryota</taxon>
        <taxon>Metazoa</taxon>
        <taxon>Ecdysozoa</taxon>
        <taxon>Nematoda</taxon>
        <taxon>Chromadorea</taxon>
        <taxon>Rhabditida</taxon>
        <taxon>Tylenchina</taxon>
        <taxon>Cephalobomorpha</taxon>
        <taxon>Cephaloboidea</taxon>
        <taxon>Cephalobidae</taxon>
        <taxon>Acrobeloides</taxon>
    </lineage>
</organism>
<reference evidence="4" key="1">
    <citation type="submission" date="2022-11" db="UniProtKB">
        <authorList>
            <consortium name="WormBaseParasite"/>
        </authorList>
    </citation>
    <scope>IDENTIFICATION</scope>
</reference>
<sequence>MLEGLVTWVLNNYVGEYLENLNADQITIAFLQGQVELENVPLKKTALRKFDVPLKVKSGLIGKLALSVPVTRIRSEPWVLKMSDILMLLEPSDELDLEAVEHYEQSKREQLLEELEKSHKKALAIHKGVVTKEDEEQNQWWGASLISAVLNNIQLVLSNVHIRYEDDTTLHGRIPFNFGIRIQHLSVQTTNAFWKPEFIQATEGANVFKKMEIKGFSVFWNCNQELSPVKSYEELKKALSPDSPKSNTFILKPFSMQMRMEKNTSKFPLKTQPAIPRFKFDLRPEKVNVELTKRHLAQIRLLSNEWARFDRARAHRKWRPRVPVHNNTREWWHFTYNRIVEENQRNTRRHTWNYALLRARFLNGYCKAYRRRLLAYLEKLGQREHLNDENSDNSVKTVVTHEDVIYMKQIERDAEYSVSELNLFREIVFRRILNDIEKRLPPDESVETFELISPSSDSKKSISSDELIHAEKSSQGIYGWVTSWFTGENQSDQKLNQEEINQATYLEMWPKYEEKKLPPTLRSIEKRMEEEILDVLNQSWDDSTILRRDNLLAEIILSLERMILRFVDEEEEVSGSSRIMAFDMRQVASRVHLSPREHRTELSLSVGDMSVQRLHVFSQVEDADETFDLEHFEAEEGSLLFGSSVKFNTQLLFAIGRAETNIDFLDGLSENEEAKEVDEFVKVKVHQRPPLFQAIYRRLAPKLNVLHELDANFAPVSVIYDERALEGLASLFDTETLTHMMEDKEGELKTIRVIESPNTTQFYLSISIPEVLLELKSRRTSLLEDNSSFSSNNNSSMTFACAKLFDLRMGIVKTEDYLTKLKVNAASVVVEDLFEKTSWPLVKTIDSANLISAHTISNSCPDLRENCEISEMGFSLPTSFTSNMNIALNALADDPNSNRSISTYTKRNTTQTRIEHEFGMADHADSNRFYLVFTFIDAKHPHYESEFEQQSCVITGTFPDIELGLNRRTWTMLLDFFGALGGSAPNDVWDEEVPVPTDAHQLLEALLYGSSPKLPLKEEVSNQLYAKETRSSSDSYWLKCELGFNSIRVCMNYPQNQTQLGILFFDDATLDLRVIFYFTYTVVETCSNKQN</sequence>
<evidence type="ECO:0000313" key="3">
    <source>
        <dbReference type="Proteomes" id="UP000887540"/>
    </source>
</evidence>
<dbReference type="GO" id="GO:0007005">
    <property type="term" value="P:mitochondrion organization"/>
    <property type="evidence" value="ECO:0007669"/>
    <property type="project" value="TreeGrafter"/>
</dbReference>
<proteinExistence type="predicted"/>
<evidence type="ECO:0000256" key="1">
    <source>
        <dbReference type="ARBA" id="ARBA00022448"/>
    </source>
</evidence>
<dbReference type="InterPro" id="IPR026854">
    <property type="entry name" value="VPS13_N"/>
</dbReference>
<dbReference type="Pfam" id="PF12624">
    <property type="entry name" value="VPS13_N"/>
    <property type="match status" value="1"/>
</dbReference>
<protein>
    <submittedName>
        <fullName evidence="4">Vacuolar protein sorting-associated protein 13D</fullName>
    </submittedName>
</protein>
<dbReference type="WBParaSite" id="ACRNAN_Path_537.g2036.t1">
    <property type="protein sequence ID" value="ACRNAN_Path_537.g2036.t1"/>
    <property type="gene ID" value="ACRNAN_Path_537.g2036"/>
</dbReference>
<dbReference type="Proteomes" id="UP000887540">
    <property type="component" value="Unplaced"/>
</dbReference>
<evidence type="ECO:0000259" key="2">
    <source>
        <dbReference type="Pfam" id="PF12624"/>
    </source>
</evidence>
<keyword evidence="3" id="KW-1185">Reference proteome</keyword>
<name>A0A914C858_9BILA</name>
<dbReference type="PANTHER" id="PTHR16166">
    <property type="entry name" value="VACUOLAR PROTEIN SORTING-ASSOCIATED PROTEIN VPS13"/>
    <property type="match status" value="1"/>
</dbReference>
<dbReference type="AlphaFoldDB" id="A0A914C858"/>
<dbReference type="PANTHER" id="PTHR16166:SF141">
    <property type="entry name" value="INTERMEMBRANE LIPID TRANSFER PROTEIN VPS13D"/>
    <property type="match status" value="1"/>
</dbReference>
<evidence type="ECO:0000313" key="4">
    <source>
        <dbReference type="WBParaSite" id="ACRNAN_Path_537.g2036.t1"/>
    </source>
</evidence>